<comment type="pathway">
    <text evidence="7">Amino-acid biosynthesis; L-arginine biosynthesis [regulation].</text>
</comment>
<dbReference type="InterPro" id="IPR020900">
    <property type="entry name" value="Arg_repress_DNA-bd"/>
</dbReference>
<evidence type="ECO:0000313" key="11">
    <source>
        <dbReference type="Proteomes" id="UP000776629"/>
    </source>
</evidence>
<comment type="subcellular location">
    <subcellularLocation>
        <location evidence="1 7">Cytoplasm</location>
    </subcellularLocation>
</comment>
<dbReference type="InterPro" id="IPR001669">
    <property type="entry name" value="Arg_repress"/>
</dbReference>
<dbReference type="EMBL" id="JACJJQ010000005">
    <property type="protein sequence ID" value="MBM6753482.1"/>
    <property type="molecule type" value="Genomic_DNA"/>
</dbReference>
<keyword evidence="11" id="KW-1185">Reference proteome</keyword>
<dbReference type="Gene3D" id="1.10.10.10">
    <property type="entry name" value="Winged helix-like DNA-binding domain superfamily/Winged helix DNA-binding domain"/>
    <property type="match status" value="1"/>
</dbReference>
<dbReference type="InterPro" id="IPR020899">
    <property type="entry name" value="Arg_repress_C"/>
</dbReference>
<dbReference type="RefSeq" id="WP_180871055.1">
    <property type="nucleotide sequence ID" value="NZ_JACJJQ010000005.1"/>
</dbReference>
<dbReference type="SUPFAM" id="SSF55252">
    <property type="entry name" value="C-terminal domain of arginine repressor"/>
    <property type="match status" value="1"/>
</dbReference>
<keyword evidence="5 7" id="KW-0238">DNA-binding</keyword>
<evidence type="ECO:0000256" key="7">
    <source>
        <dbReference type="HAMAP-Rule" id="MF_00173"/>
    </source>
</evidence>
<sequence length="153" mass="17361">MGNRDRRKLIKQLITDFKISTQEELLQRLKDAGEEATQATISRDLHALNVAKVNDENGHSYYIRVENAGPKINQRMYEMIKNTVESITTVQFINVIKTTPNSNYATILAGLFDDSQMPEVTGTLAGNDTFITISQTPEEAKKINQLVQKYMEH</sequence>
<keyword evidence="7" id="KW-0055">Arginine biosynthesis</keyword>
<keyword evidence="6 7" id="KW-0804">Transcription</keyword>
<dbReference type="Gene3D" id="3.30.1360.40">
    <property type="match status" value="1"/>
</dbReference>
<keyword evidence="7" id="KW-0028">Amino-acid biosynthesis</keyword>
<evidence type="ECO:0000256" key="4">
    <source>
        <dbReference type="ARBA" id="ARBA00023015"/>
    </source>
</evidence>
<feature type="domain" description="Arginine repressor C-terminal" evidence="9">
    <location>
        <begin position="80"/>
        <end position="148"/>
    </location>
</feature>
<proteinExistence type="inferred from homology"/>
<feature type="domain" description="Arginine repressor DNA-binding" evidence="8">
    <location>
        <begin position="2"/>
        <end position="64"/>
    </location>
</feature>
<dbReference type="SUPFAM" id="SSF46785">
    <property type="entry name" value="Winged helix' DNA-binding domain"/>
    <property type="match status" value="1"/>
</dbReference>
<evidence type="ECO:0000256" key="3">
    <source>
        <dbReference type="ARBA" id="ARBA00022490"/>
    </source>
</evidence>
<dbReference type="InterPro" id="IPR036251">
    <property type="entry name" value="Arg_repress_C_sf"/>
</dbReference>
<evidence type="ECO:0000256" key="2">
    <source>
        <dbReference type="ARBA" id="ARBA00008316"/>
    </source>
</evidence>
<evidence type="ECO:0000256" key="5">
    <source>
        <dbReference type="ARBA" id="ARBA00023125"/>
    </source>
</evidence>
<comment type="similarity">
    <text evidence="2 7">Belongs to the ArgR family.</text>
</comment>
<keyword evidence="7" id="KW-0678">Repressor</keyword>
<dbReference type="PRINTS" id="PR01467">
    <property type="entry name" value="ARGREPRESSOR"/>
</dbReference>
<reference evidence="10 11" key="1">
    <citation type="journal article" date="2021" name="Sci. Rep.">
        <title>The distribution of antibiotic resistance genes in chicken gut microbiota commensals.</title>
        <authorList>
            <person name="Juricova H."/>
            <person name="Matiasovicova J."/>
            <person name="Kubasova T."/>
            <person name="Cejkova D."/>
            <person name="Rychlik I."/>
        </authorList>
    </citation>
    <scope>NUCLEOTIDE SEQUENCE [LARGE SCALE GENOMIC DNA]</scope>
    <source>
        <strain evidence="10 11">An810</strain>
    </source>
</reference>
<comment type="caution">
    <text evidence="10">The sequence shown here is derived from an EMBL/GenBank/DDBJ whole genome shotgun (WGS) entry which is preliminary data.</text>
</comment>
<dbReference type="InterPro" id="IPR036388">
    <property type="entry name" value="WH-like_DNA-bd_sf"/>
</dbReference>
<accession>A0ABS2ELY8</accession>
<evidence type="ECO:0000313" key="10">
    <source>
        <dbReference type="EMBL" id="MBM6753482.1"/>
    </source>
</evidence>
<dbReference type="PANTHER" id="PTHR34471">
    <property type="entry name" value="ARGININE REPRESSOR"/>
    <property type="match status" value="1"/>
</dbReference>
<dbReference type="Pfam" id="PF01316">
    <property type="entry name" value="Arg_repressor"/>
    <property type="match status" value="1"/>
</dbReference>
<gene>
    <name evidence="7" type="primary">argR</name>
    <name evidence="10" type="ORF">H5993_01695</name>
</gene>
<evidence type="ECO:0000256" key="6">
    <source>
        <dbReference type="ARBA" id="ARBA00023163"/>
    </source>
</evidence>
<dbReference type="Pfam" id="PF02863">
    <property type="entry name" value="Arg_repressor_C"/>
    <property type="match status" value="1"/>
</dbReference>
<evidence type="ECO:0000259" key="9">
    <source>
        <dbReference type="Pfam" id="PF02863"/>
    </source>
</evidence>
<keyword evidence="3 7" id="KW-0963">Cytoplasm</keyword>
<comment type="function">
    <text evidence="7">Regulates arginine biosynthesis genes.</text>
</comment>
<evidence type="ECO:0000256" key="1">
    <source>
        <dbReference type="ARBA" id="ARBA00004496"/>
    </source>
</evidence>
<keyword evidence="4 7" id="KW-0805">Transcription regulation</keyword>
<organism evidence="10 11">
    <name type="scientific">Limosilactobacillus alvi</name>
    <dbReference type="NCBI Taxonomy" id="990412"/>
    <lineage>
        <taxon>Bacteria</taxon>
        <taxon>Bacillati</taxon>
        <taxon>Bacillota</taxon>
        <taxon>Bacilli</taxon>
        <taxon>Lactobacillales</taxon>
        <taxon>Lactobacillaceae</taxon>
        <taxon>Limosilactobacillus</taxon>
    </lineage>
</organism>
<dbReference type="PANTHER" id="PTHR34471:SF1">
    <property type="entry name" value="ARGININE REPRESSOR"/>
    <property type="match status" value="1"/>
</dbReference>
<dbReference type="HAMAP" id="MF_00173">
    <property type="entry name" value="Arg_repressor"/>
    <property type="match status" value="1"/>
</dbReference>
<dbReference type="Proteomes" id="UP000776629">
    <property type="component" value="Unassembled WGS sequence"/>
</dbReference>
<dbReference type="InterPro" id="IPR036390">
    <property type="entry name" value="WH_DNA-bd_sf"/>
</dbReference>
<protein>
    <recommendedName>
        <fullName evidence="7">Arginine repressor</fullName>
    </recommendedName>
</protein>
<name>A0ABS2ELY8_9LACO</name>
<evidence type="ECO:0000259" key="8">
    <source>
        <dbReference type="Pfam" id="PF01316"/>
    </source>
</evidence>